<reference evidence="1 2" key="1">
    <citation type="submission" date="2020-01" db="EMBL/GenBank/DDBJ databases">
        <title>Leptobacterium flavescens.</title>
        <authorList>
            <person name="Wang G."/>
        </authorList>
    </citation>
    <scope>NUCLEOTIDE SEQUENCE [LARGE SCALE GENOMIC DNA]</scope>
    <source>
        <strain evidence="1 2">KCTC 22160</strain>
    </source>
</reference>
<dbReference type="RefSeq" id="WP_163606044.1">
    <property type="nucleotide sequence ID" value="NZ_JAABOO010000001.1"/>
</dbReference>
<keyword evidence="2" id="KW-1185">Reference proteome</keyword>
<protein>
    <submittedName>
        <fullName evidence="1">Uncharacterized protein</fullName>
    </submittedName>
</protein>
<accession>A0A6P0UI72</accession>
<dbReference type="EMBL" id="JAABOO010000001">
    <property type="protein sequence ID" value="NER13041.1"/>
    <property type="molecule type" value="Genomic_DNA"/>
</dbReference>
<evidence type="ECO:0000313" key="2">
    <source>
        <dbReference type="Proteomes" id="UP000468581"/>
    </source>
</evidence>
<proteinExistence type="predicted"/>
<dbReference type="Proteomes" id="UP000468581">
    <property type="component" value="Unassembled WGS sequence"/>
</dbReference>
<dbReference type="AlphaFoldDB" id="A0A6P0UI72"/>
<name>A0A6P0UI72_9FLAO</name>
<comment type="caution">
    <text evidence="1">The sequence shown here is derived from an EMBL/GenBank/DDBJ whole genome shotgun (WGS) entry which is preliminary data.</text>
</comment>
<sequence>MSKYQFYLRKVENGFIINTQQGIIVYEDFERVKEYMINKVEAPVQMGEEIKINITIET</sequence>
<evidence type="ECO:0000313" key="1">
    <source>
        <dbReference type="EMBL" id="NER13041.1"/>
    </source>
</evidence>
<organism evidence="1 2">
    <name type="scientific">Leptobacterium flavescens</name>
    <dbReference type="NCBI Taxonomy" id="472055"/>
    <lineage>
        <taxon>Bacteria</taxon>
        <taxon>Pseudomonadati</taxon>
        <taxon>Bacteroidota</taxon>
        <taxon>Flavobacteriia</taxon>
        <taxon>Flavobacteriales</taxon>
        <taxon>Flavobacteriaceae</taxon>
        <taxon>Leptobacterium</taxon>
    </lineage>
</organism>
<gene>
    <name evidence="1" type="ORF">GWK08_06295</name>
</gene>